<feature type="compositionally biased region" description="Low complexity" evidence="1">
    <location>
        <begin position="302"/>
        <end position="311"/>
    </location>
</feature>
<feature type="region of interest" description="Disordered" evidence="1">
    <location>
        <begin position="629"/>
        <end position="656"/>
    </location>
</feature>
<protein>
    <recommendedName>
        <fullName evidence="2">F-box domain-containing protein</fullName>
    </recommendedName>
</protein>
<organism evidence="3 4">
    <name type="scientific">Cladonia borealis</name>
    <dbReference type="NCBI Taxonomy" id="184061"/>
    <lineage>
        <taxon>Eukaryota</taxon>
        <taxon>Fungi</taxon>
        <taxon>Dikarya</taxon>
        <taxon>Ascomycota</taxon>
        <taxon>Pezizomycotina</taxon>
        <taxon>Lecanoromycetes</taxon>
        <taxon>OSLEUM clade</taxon>
        <taxon>Lecanoromycetidae</taxon>
        <taxon>Lecanorales</taxon>
        <taxon>Lecanorineae</taxon>
        <taxon>Cladoniaceae</taxon>
        <taxon>Cladonia</taxon>
    </lineage>
</organism>
<feature type="compositionally biased region" description="Polar residues" evidence="1">
    <location>
        <begin position="312"/>
        <end position="322"/>
    </location>
</feature>
<dbReference type="InterPro" id="IPR001810">
    <property type="entry name" value="F-box_dom"/>
</dbReference>
<name>A0AA39R537_9LECA</name>
<feature type="domain" description="F-box" evidence="2">
    <location>
        <begin position="82"/>
        <end position="135"/>
    </location>
</feature>
<reference evidence="3" key="1">
    <citation type="submission" date="2023-03" db="EMBL/GenBank/DDBJ databases">
        <title>Complete genome of Cladonia borealis.</title>
        <authorList>
            <person name="Park H."/>
        </authorList>
    </citation>
    <scope>NUCLEOTIDE SEQUENCE</scope>
    <source>
        <strain evidence="3">ANT050790</strain>
    </source>
</reference>
<evidence type="ECO:0000256" key="1">
    <source>
        <dbReference type="SAM" id="MobiDB-lite"/>
    </source>
</evidence>
<dbReference type="EMBL" id="JAFEKC020000004">
    <property type="protein sequence ID" value="KAK0515043.1"/>
    <property type="molecule type" value="Genomic_DNA"/>
</dbReference>
<comment type="caution">
    <text evidence="3">The sequence shown here is derived from an EMBL/GenBank/DDBJ whole genome shotgun (WGS) entry which is preliminary data.</text>
</comment>
<evidence type="ECO:0000313" key="3">
    <source>
        <dbReference type="EMBL" id="KAK0515043.1"/>
    </source>
</evidence>
<gene>
    <name evidence="3" type="ORF">JMJ35_002422</name>
</gene>
<feature type="region of interest" description="Disordered" evidence="1">
    <location>
        <begin position="848"/>
        <end position="925"/>
    </location>
</feature>
<keyword evidence="4" id="KW-1185">Reference proteome</keyword>
<evidence type="ECO:0000313" key="4">
    <source>
        <dbReference type="Proteomes" id="UP001166286"/>
    </source>
</evidence>
<feature type="region of interest" description="Disordered" evidence="1">
    <location>
        <begin position="1"/>
        <end position="56"/>
    </location>
</feature>
<accession>A0AA39R537</accession>
<feature type="compositionally biased region" description="Basic and acidic residues" evidence="1">
    <location>
        <begin position="483"/>
        <end position="495"/>
    </location>
</feature>
<feature type="region of interest" description="Disordered" evidence="1">
    <location>
        <begin position="461"/>
        <end position="499"/>
    </location>
</feature>
<dbReference type="AlphaFoldDB" id="A0AA39R537"/>
<evidence type="ECO:0000259" key="2">
    <source>
        <dbReference type="PROSITE" id="PS50181"/>
    </source>
</evidence>
<feature type="compositionally biased region" description="Low complexity" evidence="1">
    <location>
        <begin position="883"/>
        <end position="894"/>
    </location>
</feature>
<feature type="compositionally biased region" description="Polar residues" evidence="1">
    <location>
        <begin position="40"/>
        <end position="55"/>
    </location>
</feature>
<feature type="compositionally biased region" description="Acidic residues" evidence="1">
    <location>
        <begin position="901"/>
        <end position="916"/>
    </location>
</feature>
<dbReference type="PROSITE" id="PS50181">
    <property type="entry name" value="FBOX"/>
    <property type="match status" value="1"/>
</dbReference>
<feature type="region of interest" description="Disordered" evidence="1">
    <location>
        <begin position="510"/>
        <end position="529"/>
    </location>
</feature>
<proteinExistence type="predicted"/>
<feature type="compositionally biased region" description="Acidic residues" evidence="1">
    <location>
        <begin position="860"/>
        <end position="882"/>
    </location>
</feature>
<feature type="compositionally biased region" description="Polar residues" evidence="1">
    <location>
        <begin position="461"/>
        <end position="482"/>
    </location>
</feature>
<dbReference type="Proteomes" id="UP001166286">
    <property type="component" value="Unassembled WGS sequence"/>
</dbReference>
<sequence length="952" mass="105591">MDFDEPSPKASRLSPTTHPTMGQQQSGQSVHHSENVPGITGSSQKPGQSCESMENTIEKPETRILRYLRERQKSLPKRKEGPLQLLELPLDILKDILKEVTHTNDLANLALVNSALHGIVTPLIYSRFDIVWPDTNGAAEPRLGVDALTYGLATLVMREDLFEQAAPRSLESSGSCQSYTCTHCGSTNYKNQNPRLGPKALKTRRGNYYSEFTKKFSLGNGPAEWVEEYLVTKECGKMLGTLVALSVARMPNLDTFIWDMPTGVLRDIWVALASLGDHQTPKLAKVWVRMHDNHAALQAAGLAAPTAPQQPSQGSSGPNVAPSQAAIPNDAEVFGVSSVMWSNHHIEKPSFSILSPLKSLTVLNIDEAQYLVELSELLYRSIHTLRELRLGMASTLHMSGYTRETREARYLHMGGVFALLMSKTSQRMAALKASTKELLDSEEPPFGGNVAAVRAPTRSMSDPTINMSISGDDLNSTLNASNQEDHEGTQPRPDLRAPILDDNAIDPALFNDYGNSDEEKQLATEPEQDTVQFEPASPVNLSLNSMGQDDNLMAENKLKEEGIRCGPEEIHDLTTKLKLDVLEIERFSLQSWVLLRGIDFTMLTSLTLLKCGDTTKLWDELKRQFPPRKSIVISTPAKSPESPRGPPRLRRKPSSEYLSGPITYQLNLKRIHTDSVPKELISFLKNTLAPNSLEWMFLQDDASRSFSGVTLDSIYRGPLKRHRDSLTKVMVDSAYGPALSRARSVAARKWMFSREVLAFVTSGKMSRIRELAMSIEYRDWHFFLQKLPQIPHLRSLYLPYIADHPSGNSFSCKEAAMGAVDVVAIRPDVQLCYLGIRNKCFEILEKKQKPKSSTHGTATDDADSDDDTDGHDSNDEDNDSDGSADPSIASAAAPVPAPHDDDSEADYTPDTDDEADDGRSSSTGGRKVKYKLREILFYDDKISIFKARHGRL</sequence>
<feature type="region of interest" description="Disordered" evidence="1">
    <location>
        <begin position="302"/>
        <end position="322"/>
    </location>
</feature>